<evidence type="ECO:0000313" key="2">
    <source>
        <dbReference type="EMBL" id="MCH6167454.1"/>
    </source>
</evidence>
<protein>
    <submittedName>
        <fullName evidence="2">Cytidine deaminase</fullName>
    </submittedName>
</protein>
<name>A0ABS9TFY6_9PSEU</name>
<dbReference type="EMBL" id="JAKXMK010000013">
    <property type="protein sequence ID" value="MCH6167454.1"/>
    <property type="molecule type" value="Genomic_DNA"/>
</dbReference>
<dbReference type="RefSeq" id="WP_241037847.1">
    <property type="nucleotide sequence ID" value="NZ_BAAAJF010000005.1"/>
</dbReference>
<comment type="caution">
    <text evidence="2">The sequence shown here is derived from an EMBL/GenBank/DDBJ whole genome shotgun (WGS) entry which is preliminary data.</text>
</comment>
<proteinExistence type="predicted"/>
<feature type="region of interest" description="Disordered" evidence="1">
    <location>
        <begin position="109"/>
        <end position="137"/>
    </location>
</feature>
<dbReference type="InterPro" id="IPR016193">
    <property type="entry name" value="Cytidine_deaminase-like"/>
</dbReference>
<dbReference type="SUPFAM" id="SSF53927">
    <property type="entry name" value="Cytidine deaminase-like"/>
    <property type="match status" value="1"/>
</dbReference>
<sequence length="137" mass="13672">MSDQRDSGEALDPEDAKIVTLARSARARTGASEGAAVRDTDGRTYSATSVALPSLSLTALQAAVAAAVSSGAPGLEAAAVVTASDSIDGASLAAVRDLAPAAHLLRADPTGAVRHIHRPQTPTTQVPASQTSTETSA</sequence>
<evidence type="ECO:0000313" key="3">
    <source>
        <dbReference type="Proteomes" id="UP001299970"/>
    </source>
</evidence>
<evidence type="ECO:0000256" key="1">
    <source>
        <dbReference type="SAM" id="MobiDB-lite"/>
    </source>
</evidence>
<organism evidence="2 3">
    <name type="scientific">Pseudonocardia alaniniphila</name>
    <dbReference type="NCBI Taxonomy" id="75291"/>
    <lineage>
        <taxon>Bacteria</taxon>
        <taxon>Bacillati</taxon>
        <taxon>Actinomycetota</taxon>
        <taxon>Actinomycetes</taxon>
        <taxon>Pseudonocardiales</taxon>
        <taxon>Pseudonocardiaceae</taxon>
        <taxon>Pseudonocardia</taxon>
    </lineage>
</organism>
<gene>
    <name evidence="2" type="ORF">MMF94_17345</name>
</gene>
<keyword evidence="3" id="KW-1185">Reference proteome</keyword>
<dbReference type="Gene3D" id="3.40.140.10">
    <property type="entry name" value="Cytidine Deaminase, domain 2"/>
    <property type="match status" value="1"/>
</dbReference>
<dbReference type="Proteomes" id="UP001299970">
    <property type="component" value="Unassembled WGS sequence"/>
</dbReference>
<reference evidence="2 3" key="1">
    <citation type="submission" date="2022-03" db="EMBL/GenBank/DDBJ databases">
        <title>Pseudonocardia alaer sp. nov., a novel actinomycete isolated from reed forest soil.</title>
        <authorList>
            <person name="Wang L."/>
        </authorList>
    </citation>
    <scope>NUCLEOTIDE SEQUENCE [LARGE SCALE GENOMIC DNA]</scope>
    <source>
        <strain evidence="2 3">Y-16303</strain>
    </source>
</reference>
<feature type="compositionally biased region" description="Polar residues" evidence="1">
    <location>
        <begin position="120"/>
        <end position="137"/>
    </location>
</feature>
<accession>A0ABS9TFY6</accession>